<evidence type="ECO:0000259" key="5">
    <source>
        <dbReference type="Pfam" id="PF00135"/>
    </source>
</evidence>
<organism evidence="6 7">
    <name type="scientific">Streptomyces violaceochromogenes</name>
    <dbReference type="NCBI Taxonomy" id="67377"/>
    <lineage>
        <taxon>Bacteria</taxon>
        <taxon>Bacillati</taxon>
        <taxon>Actinomycetota</taxon>
        <taxon>Actinomycetes</taxon>
        <taxon>Kitasatosporales</taxon>
        <taxon>Streptomycetaceae</taxon>
        <taxon>Streptomyces</taxon>
    </lineage>
</organism>
<gene>
    <name evidence="6" type="ORF">RFN57_33775</name>
</gene>
<proteinExistence type="inferred from homology"/>
<dbReference type="SUPFAM" id="SSF53474">
    <property type="entry name" value="alpha/beta-Hydrolases"/>
    <property type="match status" value="1"/>
</dbReference>
<sequence>MAQTWQARPPVVRTPAGALRGTPAGPAGGDAPVHAFLGVPFMAPPVGPLRFASPRPARPWTGIRPAAMPPPAFLQPAGPGPVGAPAPAPVSAEHAVHANVWTPDVHGSRPVLVYVHGGGWRVGSASSPTFDGARLAARGDLVVVTFNHRLGPFGYGRHEQLADPDTGLCANWGLQDQAALVEWVRSAIAAFGGDPENITLCGTSAGGAAVWQLALLPRLRGTVRRLVLISAAHLWAPAYALEPDDARTAFDTLADRLGVDVPGLRTVDAGKLLAVWEEYFGDTPDRRPVGSGRCYRGPVPDGELVPGYDLHRPVPELPTLTVTTDTEGSFYTVGALPHPADDTELLGMVRSHLLLGRAGDHEQTAAAAVRHYRARAREEGRADDAVSLHAEIVGDSLFRHQIVRLTERGAAQSGAPRFFLHFDHAVRPPAFGTPHEATAPFLFGTHGIPWHREIFGDGPIERELSRTLMDLVSSFARDSVPRSEAVPHWPAFTSGNPRVLCLGNPAGPRIAALPKAAQLDFWDTVGWHPAPDARSGPGR</sequence>
<feature type="region of interest" description="Disordered" evidence="4">
    <location>
        <begin position="1"/>
        <end position="26"/>
    </location>
</feature>
<evidence type="ECO:0000256" key="2">
    <source>
        <dbReference type="ARBA" id="ARBA00022801"/>
    </source>
</evidence>
<dbReference type="InterPro" id="IPR019826">
    <property type="entry name" value="Carboxylesterase_B_AS"/>
</dbReference>
<keyword evidence="7" id="KW-1185">Reference proteome</keyword>
<dbReference type="PANTHER" id="PTHR43918">
    <property type="entry name" value="ACETYLCHOLINESTERASE"/>
    <property type="match status" value="1"/>
</dbReference>
<feature type="domain" description="Carboxylesterase type B" evidence="5">
    <location>
        <begin position="9"/>
        <end position="522"/>
    </location>
</feature>
<dbReference type="EC" id="3.1.1.-" evidence="3"/>
<evidence type="ECO:0000256" key="3">
    <source>
        <dbReference type="RuleBase" id="RU361235"/>
    </source>
</evidence>
<reference evidence="6 7" key="1">
    <citation type="submission" date="2024-01" db="EMBL/GenBank/DDBJ databases">
        <title>Genome analysis.</title>
        <authorList>
            <person name="Zhang K."/>
        </authorList>
    </citation>
    <scope>NUCLEOTIDE SEQUENCE [LARGE SCALE GENOMIC DNA]</scope>
    <source>
        <strain evidence="6 7">CGMCC 4.1753</strain>
    </source>
</reference>
<dbReference type="Gene3D" id="3.40.50.1820">
    <property type="entry name" value="alpha/beta hydrolase"/>
    <property type="match status" value="1"/>
</dbReference>
<dbReference type="EMBL" id="JAYXNZ010000002">
    <property type="protein sequence ID" value="MEC7057220.1"/>
    <property type="molecule type" value="Genomic_DNA"/>
</dbReference>
<dbReference type="PROSITE" id="PS00122">
    <property type="entry name" value="CARBOXYLESTERASE_B_1"/>
    <property type="match status" value="1"/>
</dbReference>
<evidence type="ECO:0000256" key="4">
    <source>
        <dbReference type="SAM" id="MobiDB-lite"/>
    </source>
</evidence>
<dbReference type="PANTHER" id="PTHR43918:SF4">
    <property type="entry name" value="CARBOXYLIC ESTER HYDROLASE"/>
    <property type="match status" value="1"/>
</dbReference>
<name>A0ABU6M631_9ACTN</name>
<evidence type="ECO:0000313" key="6">
    <source>
        <dbReference type="EMBL" id="MEC7057220.1"/>
    </source>
</evidence>
<accession>A0ABU6M631</accession>
<dbReference type="InterPro" id="IPR050654">
    <property type="entry name" value="AChE-related_enzymes"/>
</dbReference>
<comment type="caution">
    <text evidence="6">The sequence shown here is derived from an EMBL/GenBank/DDBJ whole genome shotgun (WGS) entry which is preliminary data.</text>
</comment>
<protein>
    <recommendedName>
        <fullName evidence="3">Carboxylic ester hydrolase</fullName>
        <ecNumber evidence="3">3.1.1.-</ecNumber>
    </recommendedName>
</protein>
<evidence type="ECO:0000256" key="1">
    <source>
        <dbReference type="ARBA" id="ARBA00005964"/>
    </source>
</evidence>
<dbReference type="InterPro" id="IPR029058">
    <property type="entry name" value="AB_hydrolase_fold"/>
</dbReference>
<keyword evidence="2 3" id="KW-0378">Hydrolase</keyword>
<comment type="similarity">
    <text evidence="1 3">Belongs to the type-B carboxylesterase/lipase family.</text>
</comment>
<dbReference type="Pfam" id="PF00135">
    <property type="entry name" value="COesterase"/>
    <property type="match status" value="1"/>
</dbReference>
<dbReference type="RefSeq" id="WP_191848474.1">
    <property type="nucleotide sequence ID" value="NZ_BMUO01000012.1"/>
</dbReference>
<evidence type="ECO:0000313" key="7">
    <source>
        <dbReference type="Proteomes" id="UP001353952"/>
    </source>
</evidence>
<dbReference type="Proteomes" id="UP001353952">
    <property type="component" value="Unassembled WGS sequence"/>
</dbReference>
<dbReference type="InterPro" id="IPR002018">
    <property type="entry name" value="CarbesteraseB"/>
</dbReference>